<feature type="compositionally biased region" description="Acidic residues" evidence="1">
    <location>
        <begin position="141"/>
        <end position="151"/>
    </location>
</feature>
<dbReference type="OrthoDB" id="6344460at2759"/>
<dbReference type="GeneID" id="112685827"/>
<protein>
    <submittedName>
        <fullName evidence="3">Interaptin-like</fullName>
    </submittedName>
</protein>
<reference evidence="3" key="1">
    <citation type="submission" date="2025-08" db="UniProtKB">
        <authorList>
            <consortium name="RefSeq"/>
        </authorList>
    </citation>
    <scope>IDENTIFICATION</scope>
    <source>
        <tissue evidence="3">Whole body</tissue>
    </source>
</reference>
<name>A0A8B8FT23_9HEMI</name>
<sequence>MKKKNVTEKRTVRFKTPIEESLDLDYSDDNMKFLGPIKLNTPYSSSLSNLQNLPQFSTTNTFDPKYTGRRSVLSKYNKLPNKDKSSKKFGLEENIKAINNFSSINVNHNTRKENLKKIDITLTESSDRSDSTSSEIRSENEISDNEDEENELKEKDNVKTIQTNKQSKRNNDDVRSATNNFKDTIGTTQLYNTKKDDLVSDSGNSTGKDSKIMQSSNATNSFSAIKSKMAEINQQFPLNQNTNETKLLKIKSIENYEDDNDIKSSSIKFESTNYLNDKNQTFLDIAQIKILIENHYDLLQNKMEDTIKTKENIFREDLTKKMDDVISKQNYNFEKRIECWHNEIFTKNELELKNLMKNIQEKTEHFLIEKCDPKYVQNISNSEQMCAENLIKFQKDLDVYSEVFKKQIQSEIDVISDKLKKEYSINSEIITDSLKQGLESYKNVEMENIKRYFEHTIENIKRDTDNDIHQLKLELKEKLKSISKDFLNNVAQQLDLVLQEEINIVKKRVHENSLYNVNTETFNHKPLSKQYLNSKCTTVDIHKVNYNSLINTIQHCSNELNDALKLINKMSTNECTSEHNIDLYPKKCTVSCQTENIVISHKKPNFHEYGYPESSNTPLFHNSYDTYTNYTNYWNKAKIYEDLYSNSMPKYSQVFNSLDILCQEELKVNAAEQNICNLIDTFNNHLKHPNVYHIPNNNNIYQNKFTSIYHPLTSKQIAYNRTKHLREWLHNTDLNNKYK</sequence>
<keyword evidence="2" id="KW-1185">Reference proteome</keyword>
<feature type="compositionally biased region" description="Basic and acidic residues" evidence="1">
    <location>
        <begin position="124"/>
        <end position="140"/>
    </location>
</feature>
<feature type="region of interest" description="Disordered" evidence="1">
    <location>
        <begin position="195"/>
        <end position="215"/>
    </location>
</feature>
<organism evidence="2 3">
    <name type="scientific">Sipha flava</name>
    <name type="common">yellow sugarcane aphid</name>
    <dbReference type="NCBI Taxonomy" id="143950"/>
    <lineage>
        <taxon>Eukaryota</taxon>
        <taxon>Metazoa</taxon>
        <taxon>Ecdysozoa</taxon>
        <taxon>Arthropoda</taxon>
        <taxon>Hexapoda</taxon>
        <taxon>Insecta</taxon>
        <taxon>Pterygota</taxon>
        <taxon>Neoptera</taxon>
        <taxon>Paraneoptera</taxon>
        <taxon>Hemiptera</taxon>
        <taxon>Sternorrhyncha</taxon>
        <taxon>Aphidomorpha</taxon>
        <taxon>Aphidoidea</taxon>
        <taxon>Aphididae</taxon>
        <taxon>Sipha</taxon>
    </lineage>
</organism>
<accession>A0A8B8FT23</accession>
<evidence type="ECO:0000313" key="2">
    <source>
        <dbReference type="Proteomes" id="UP000694846"/>
    </source>
</evidence>
<dbReference type="RefSeq" id="XP_025413633.1">
    <property type="nucleotide sequence ID" value="XM_025557848.1"/>
</dbReference>
<feature type="compositionally biased region" description="Polar residues" evidence="1">
    <location>
        <begin position="201"/>
        <end position="215"/>
    </location>
</feature>
<evidence type="ECO:0000256" key="1">
    <source>
        <dbReference type="SAM" id="MobiDB-lite"/>
    </source>
</evidence>
<gene>
    <name evidence="3" type="primary">LOC112685827</name>
</gene>
<evidence type="ECO:0000313" key="3">
    <source>
        <dbReference type="RefSeq" id="XP_025413633.1"/>
    </source>
</evidence>
<feature type="region of interest" description="Disordered" evidence="1">
    <location>
        <begin position="124"/>
        <end position="180"/>
    </location>
</feature>
<dbReference type="Proteomes" id="UP000694846">
    <property type="component" value="Unplaced"/>
</dbReference>
<dbReference type="AlphaFoldDB" id="A0A8B8FT23"/>
<proteinExistence type="predicted"/>